<evidence type="ECO:0000256" key="1">
    <source>
        <dbReference type="ARBA" id="ARBA00022737"/>
    </source>
</evidence>
<dbReference type="Proteomes" id="UP000729402">
    <property type="component" value="Unassembled WGS sequence"/>
</dbReference>
<evidence type="ECO:0000313" key="5">
    <source>
        <dbReference type="Proteomes" id="UP000729402"/>
    </source>
</evidence>
<dbReference type="AlphaFoldDB" id="A0A8J5SVC6"/>
<feature type="domain" description="Disease resistance R13L4/SHOC-2-like LRR" evidence="3">
    <location>
        <begin position="8"/>
        <end position="154"/>
    </location>
</feature>
<dbReference type="InterPro" id="IPR055414">
    <property type="entry name" value="LRR_R13L4/SHOC2-like"/>
</dbReference>
<dbReference type="PANTHER" id="PTHR47186:SF57">
    <property type="entry name" value="OS02G0478300 PROTEIN"/>
    <property type="match status" value="1"/>
</dbReference>
<keyword evidence="5" id="KW-1185">Reference proteome</keyword>
<keyword evidence="1" id="KW-0677">Repeat</keyword>
<feature type="region of interest" description="Disordered" evidence="2">
    <location>
        <begin position="506"/>
        <end position="549"/>
    </location>
</feature>
<sequence>MLDYICRSLRLQGHLSPLPNWVATLTNLRKIYLSWTELVQDDLRVLGTLPNLMRLQLDMKSYIEEKMLFDSGAFSILRMLQLYRLEGLKGVAFEKGASPKMERITIEFCEFTSGITGITNLPNLQQISLETKAKVAKLDKLQSEMDAHSNHPVLKMWMSRSEHDHWDREVSEAKEHSTRPPFYEVGQSSQSGAGAESMDNPTTKLLMFLCNKFAPVPGISTILITHHLAYYISTCLQTLDIRNTSIKELPLEVTKLQSLSCLRCANYSDDFSFGVGVPKGIGKLKCLQILKVVNIKGSGLGIVKELDELTQLKKLCLVGVSETQGKELSAALHKLPYLRSLGLYSNSIPTLPLQLQSLKLMGRLSPLPSWVAALTNLRKIYLSCTSLVEDDLRELGKLPNLVLLHLGMMSYIREKLLFGTGAFPILRMLRLDFLYDARGVAFNVGASPKMERITIRRSRFTSGITGIGNLPKLQEITLEYSAKVAKLDSLEREMKAHPNHPVLTMRMSRSKHDLGDEEVSEAKEQSTRPPFHEVEQSSQSGAGPESMDI</sequence>
<evidence type="ECO:0000256" key="2">
    <source>
        <dbReference type="SAM" id="MobiDB-lite"/>
    </source>
</evidence>
<dbReference type="Pfam" id="PF23598">
    <property type="entry name" value="LRR_14"/>
    <property type="match status" value="2"/>
</dbReference>
<dbReference type="PANTHER" id="PTHR47186">
    <property type="entry name" value="LEUCINE-RICH REPEAT-CONTAINING PROTEIN 57"/>
    <property type="match status" value="1"/>
</dbReference>
<dbReference type="OrthoDB" id="685068at2759"/>
<reference evidence="4" key="1">
    <citation type="journal article" date="2021" name="bioRxiv">
        <title>Whole Genome Assembly and Annotation of Northern Wild Rice, Zizania palustris L., Supports a Whole Genome Duplication in the Zizania Genus.</title>
        <authorList>
            <person name="Haas M."/>
            <person name="Kono T."/>
            <person name="Macchietto M."/>
            <person name="Millas R."/>
            <person name="McGilp L."/>
            <person name="Shao M."/>
            <person name="Duquette J."/>
            <person name="Hirsch C.N."/>
            <person name="Kimball J."/>
        </authorList>
    </citation>
    <scope>NUCLEOTIDE SEQUENCE</scope>
    <source>
        <tissue evidence="4">Fresh leaf tissue</tissue>
    </source>
</reference>
<feature type="region of interest" description="Disordered" evidence="2">
    <location>
        <begin position="177"/>
        <end position="197"/>
    </location>
</feature>
<gene>
    <name evidence="4" type="ORF">GUJ93_ZPchr0006g44798</name>
</gene>
<comment type="caution">
    <text evidence="4">The sequence shown here is derived from an EMBL/GenBank/DDBJ whole genome shotgun (WGS) entry which is preliminary data.</text>
</comment>
<evidence type="ECO:0000313" key="4">
    <source>
        <dbReference type="EMBL" id="KAG8076062.1"/>
    </source>
</evidence>
<dbReference type="EMBL" id="JAAALK010000283">
    <property type="protein sequence ID" value="KAG8076062.1"/>
    <property type="molecule type" value="Genomic_DNA"/>
</dbReference>
<reference evidence="4" key="2">
    <citation type="submission" date="2021-02" db="EMBL/GenBank/DDBJ databases">
        <authorList>
            <person name="Kimball J.A."/>
            <person name="Haas M.W."/>
            <person name="Macchietto M."/>
            <person name="Kono T."/>
            <person name="Duquette J."/>
            <person name="Shao M."/>
        </authorList>
    </citation>
    <scope>NUCLEOTIDE SEQUENCE</scope>
    <source>
        <tissue evidence="4">Fresh leaf tissue</tissue>
    </source>
</reference>
<feature type="compositionally biased region" description="Low complexity" evidence="2">
    <location>
        <begin position="186"/>
        <end position="195"/>
    </location>
</feature>
<feature type="compositionally biased region" description="Basic and acidic residues" evidence="2">
    <location>
        <begin position="510"/>
        <end position="535"/>
    </location>
</feature>
<accession>A0A8J5SVC6</accession>
<evidence type="ECO:0000259" key="3">
    <source>
        <dbReference type="Pfam" id="PF23598"/>
    </source>
</evidence>
<name>A0A8J5SVC6_ZIZPA</name>
<feature type="domain" description="Disease resistance R13L4/SHOC-2-like LRR" evidence="3">
    <location>
        <begin position="235"/>
        <end position="503"/>
    </location>
</feature>
<protein>
    <recommendedName>
        <fullName evidence="3">Disease resistance R13L4/SHOC-2-like LRR domain-containing protein</fullName>
    </recommendedName>
</protein>
<proteinExistence type="predicted"/>
<organism evidence="4 5">
    <name type="scientific">Zizania palustris</name>
    <name type="common">Northern wild rice</name>
    <dbReference type="NCBI Taxonomy" id="103762"/>
    <lineage>
        <taxon>Eukaryota</taxon>
        <taxon>Viridiplantae</taxon>
        <taxon>Streptophyta</taxon>
        <taxon>Embryophyta</taxon>
        <taxon>Tracheophyta</taxon>
        <taxon>Spermatophyta</taxon>
        <taxon>Magnoliopsida</taxon>
        <taxon>Liliopsida</taxon>
        <taxon>Poales</taxon>
        <taxon>Poaceae</taxon>
        <taxon>BOP clade</taxon>
        <taxon>Oryzoideae</taxon>
        <taxon>Oryzeae</taxon>
        <taxon>Zizaniinae</taxon>
        <taxon>Zizania</taxon>
    </lineage>
</organism>